<reference evidence="2 3" key="1">
    <citation type="journal article" date="2018" name="PLoS Genet.">
        <title>Population sequencing reveals clonal diversity and ancestral inbreeding in the grapevine cultivar Chardonnay.</title>
        <authorList>
            <person name="Roach M.J."/>
            <person name="Johnson D.L."/>
            <person name="Bohlmann J."/>
            <person name="van Vuuren H.J."/>
            <person name="Jones S.J."/>
            <person name="Pretorius I.S."/>
            <person name="Schmidt S.A."/>
            <person name="Borneman A.R."/>
        </authorList>
    </citation>
    <scope>NUCLEOTIDE SEQUENCE [LARGE SCALE GENOMIC DNA]</scope>
    <source>
        <strain evidence="3">cv. Chardonnay</strain>
        <tissue evidence="2">Leaf</tissue>
    </source>
</reference>
<sequence>MDLVPTIPISSTLVPRKNGKVVKQLDQFMYLGESFKAILKEHDFDPTYYDEAMSNMDAHLWQKAMEAKLESMNSNQARLVAKGYSQKPSFDYDETFVLVAMLKSNRILLSIVAHLDYEIWKMDVKTRFLNDNLDESIYMM</sequence>
<evidence type="ECO:0000259" key="1">
    <source>
        <dbReference type="Pfam" id="PF07727"/>
    </source>
</evidence>
<protein>
    <submittedName>
        <fullName evidence="2">Copia protein</fullName>
    </submittedName>
</protein>
<accession>A0A438JQT3</accession>
<dbReference type="AlphaFoldDB" id="A0A438JQT3"/>
<evidence type="ECO:0000313" key="2">
    <source>
        <dbReference type="EMBL" id="RVX11305.1"/>
    </source>
</evidence>
<evidence type="ECO:0000313" key="3">
    <source>
        <dbReference type="Proteomes" id="UP000288805"/>
    </source>
</evidence>
<organism evidence="2 3">
    <name type="scientific">Vitis vinifera</name>
    <name type="common">Grape</name>
    <dbReference type="NCBI Taxonomy" id="29760"/>
    <lineage>
        <taxon>Eukaryota</taxon>
        <taxon>Viridiplantae</taxon>
        <taxon>Streptophyta</taxon>
        <taxon>Embryophyta</taxon>
        <taxon>Tracheophyta</taxon>
        <taxon>Spermatophyta</taxon>
        <taxon>Magnoliopsida</taxon>
        <taxon>eudicotyledons</taxon>
        <taxon>Gunneridae</taxon>
        <taxon>Pentapetalae</taxon>
        <taxon>rosids</taxon>
        <taxon>Vitales</taxon>
        <taxon>Vitaceae</taxon>
        <taxon>Viteae</taxon>
        <taxon>Vitis</taxon>
    </lineage>
</organism>
<comment type="caution">
    <text evidence="2">The sequence shown here is derived from an EMBL/GenBank/DDBJ whole genome shotgun (WGS) entry which is preliminary data.</text>
</comment>
<dbReference type="InterPro" id="IPR013103">
    <property type="entry name" value="RVT_2"/>
</dbReference>
<dbReference type="Pfam" id="PF07727">
    <property type="entry name" value="RVT_2"/>
    <property type="match status" value="1"/>
</dbReference>
<proteinExistence type="predicted"/>
<dbReference type="Proteomes" id="UP000288805">
    <property type="component" value="Unassembled WGS sequence"/>
</dbReference>
<dbReference type="EMBL" id="QGNW01000031">
    <property type="protein sequence ID" value="RVX11305.1"/>
    <property type="molecule type" value="Genomic_DNA"/>
</dbReference>
<gene>
    <name evidence="2" type="primary">GIP_34</name>
    <name evidence="2" type="ORF">CK203_019658</name>
</gene>
<name>A0A438JQT3_VITVI</name>
<feature type="domain" description="Reverse transcriptase Ty1/copia-type" evidence="1">
    <location>
        <begin position="73"/>
        <end position="139"/>
    </location>
</feature>